<evidence type="ECO:0000313" key="2">
    <source>
        <dbReference type="EMBL" id="TCO70907.1"/>
    </source>
</evidence>
<protein>
    <submittedName>
        <fullName evidence="2">Putative phage protein (TIGR02218 family)</fullName>
    </submittedName>
</protein>
<sequence>MAIPEALQAHLSGGSTTLARAWAITRRDGVELGFTDHDRDLSFDGVEFRAETGMSARALSQTTGLSVDNSAAVGALSSEAITEADIAAGRYDRAELWIWLVNWTDVTQRVALFSGSLGEITCGRGGFEVEIRGQAEALNQPQGRVYQRPCSAVLGDAACGFDTSLPGYSVNVTANTIESRRIFRFEGVSGFQPRWFEHGRLEILGGAASGLVGAIKTDREEGGARLIELWSEIRGPVAPGDALRLIAGCDRTADTCRWKFNNFIGFRGFPHIPGEDWLMSYPSKSGVNDGGSLNR</sequence>
<dbReference type="Pfam" id="PF09931">
    <property type="entry name" value="Phage_phiJL001_Gp84_N"/>
    <property type="match status" value="1"/>
</dbReference>
<keyword evidence="3" id="KW-1185">Reference proteome</keyword>
<accession>A0A4R2KFB1</accession>
<dbReference type="InterPro" id="IPR011928">
    <property type="entry name" value="Phage_phiJL001_Gp84"/>
</dbReference>
<dbReference type="Pfam" id="PF09356">
    <property type="entry name" value="Phage_BR0599"/>
    <property type="match status" value="1"/>
</dbReference>
<reference evidence="2 3" key="1">
    <citation type="submission" date="2019-03" db="EMBL/GenBank/DDBJ databases">
        <title>Genomic Encyclopedia of Type Strains, Phase IV (KMG-IV): sequencing the most valuable type-strain genomes for metagenomic binning, comparative biology and taxonomic classification.</title>
        <authorList>
            <person name="Goeker M."/>
        </authorList>
    </citation>
    <scope>NUCLEOTIDE SEQUENCE [LARGE SCALE GENOMIC DNA]</scope>
    <source>
        <strain evidence="2 3">DSM 4868</strain>
    </source>
</reference>
<dbReference type="Proteomes" id="UP000295142">
    <property type="component" value="Unassembled WGS sequence"/>
</dbReference>
<proteinExistence type="predicted"/>
<dbReference type="NCBIfam" id="TIGR02218">
    <property type="entry name" value="phg_TIGR02218"/>
    <property type="match status" value="1"/>
</dbReference>
<dbReference type="OrthoDB" id="1633386at2"/>
<dbReference type="InterPro" id="IPR018964">
    <property type="entry name" value="Phage_phiJL001_Gp84_C"/>
</dbReference>
<comment type="caution">
    <text evidence="2">The sequence shown here is derived from an EMBL/GenBank/DDBJ whole genome shotgun (WGS) entry which is preliminary data.</text>
</comment>
<gene>
    <name evidence="2" type="ORF">EV655_108148</name>
</gene>
<organism evidence="2 3">
    <name type="scientific">Rhodovulum euryhalinum</name>
    <dbReference type="NCBI Taxonomy" id="35805"/>
    <lineage>
        <taxon>Bacteria</taxon>
        <taxon>Pseudomonadati</taxon>
        <taxon>Pseudomonadota</taxon>
        <taxon>Alphaproteobacteria</taxon>
        <taxon>Rhodobacterales</taxon>
        <taxon>Paracoccaceae</taxon>
        <taxon>Rhodovulum</taxon>
    </lineage>
</organism>
<name>A0A4R2KFB1_9RHOB</name>
<evidence type="ECO:0000313" key="3">
    <source>
        <dbReference type="Proteomes" id="UP000295142"/>
    </source>
</evidence>
<feature type="domain" description="Bacteriophage phiJL001 Gp84 C-terminal" evidence="1">
    <location>
        <begin position="194"/>
        <end position="276"/>
    </location>
</feature>
<dbReference type="EMBL" id="SLWW01000008">
    <property type="protein sequence ID" value="TCO70907.1"/>
    <property type="molecule type" value="Genomic_DNA"/>
</dbReference>
<evidence type="ECO:0000259" key="1">
    <source>
        <dbReference type="Pfam" id="PF09356"/>
    </source>
</evidence>
<dbReference type="AlphaFoldDB" id="A0A4R2KFB1"/>
<dbReference type="RefSeq" id="WP_132544902.1">
    <property type="nucleotide sequence ID" value="NZ_SLWW01000008.1"/>
</dbReference>